<name>V4PRP7_9CAUL</name>
<evidence type="ECO:0000313" key="1">
    <source>
        <dbReference type="EMBL" id="ESQ90986.1"/>
    </source>
</evidence>
<comment type="caution">
    <text evidence="1">The sequence shown here is derived from an EMBL/GenBank/DDBJ whole genome shotgun (WGS) entry which is preliminary data.</text>
</comment>
<dbReference type="PATRIC" id="fig|1121022.4.peg.2241"/>
<accession>V4PRP7</accession>
<evidence type="ECO:0000313" key="2">
    <source>
        <dbReference type="Proteomes" id="UP000017837"/>
    </source>
</evidence>
<proteinExistence type="predicted"/>
<dbReference type="AlphaFoldDB" id="V4PRP7"/>
<dbReference type="Proteomes" id="UP000017837">
    <property type="component" value="Unassembled WGS sequence"/>
</dbReference>
<reference evidence="1 2" key="1">
    <citation type="journal article" date="2014" name="Nature">
        <title>Sequential evolution of bacterial morphology by co-option of a developmental regulator.</title>
        <authorList>
            <person name="Jiang C."/>
            <person name="Brown P.J."/>
            <person name="Ducret A."/>
            <person name="Brun Y.V."/>
        </authorList>
    </citation>
    <scope>NUCLEOTIDE SEQUENCE [LARGE SCALE GENOMIC DNA]</scope>
    <source>
        <strain evidence="1 2">DSM 16100</strain>
    </source>
</reference>
<keyword evidence="2" id="KW-1185">Reference proteome</keyword>
<organism evidence="1 2">
    <name type="scientific">Asticcacaulis benevestitus DSM 16100 = ATCC BAA-896</name>
    <dbReference type="NCBI Taxonomy" id="1121022"/>
    <lineage>
        <taxon>Bacteria</taxon>
        <taxon>Pseudomonadati</taxon>
        <taxon>Pseudomonadota</taxon>
        <taxon>Alphaproteobacteria</taxon>
        <taxon>Caulobacterales</taxon>
        <taxon>Caulobacteraceae</taxon>
        <taxon>Asticcacaulis</taxon>
    </lineage>
</organism>
<protein>
    <submittedName>
        <fullName evidence="1">Uncharacterized protein</fullName>
    </submittedName>
</protein>
<sequence>MKDDFLSAEWAQHHSAFTSGFYALLVRLSFGLLTDKPVVPTSADTVDQRDTP</sequence>
<dbReference type="EMBL" id="AWGB01000020">
    <property type="protein sequence ID" value="ESQ90986.1"/>
    <property type="molecule type" value="Genomic_DNA"/>
</dbReference>
<gene>
    <name evidence="1" type="ORF">ABENE_11080</name>
</gene>
<dbReference type="STRING" id="1121022.GCA_000376105_03010"/>